<name>A0ACB7ZMA6_9ERIC</name>
<protein>
    <submittedName>
        <fullName evidence="1">Uncharacterized protein</fullName>
    </submittedName>
</protein>
<keyword evidence="2" id="KW-1185">Reference proteome</keyword>
<gene>
    <name evidence="1" type="ORF">Vadar_024381</name>
</gene>
<sequence length="175" mass="19201">MISSQLPILTEAQTFNSFQNHLILPLTIPDVVPSDTVDFDFSDIFGPLPAQISTEVSYVDMGNSVPTTDVTELIYDDPPVIYTQSHSLVGPSICVSQSVKLSKLTIHESEDLVELVESLKQETVKVVHELLVDNSIAEESLKYADDSIKAQSVGLEDFEVMKLVGRGAFGKVFQV</sequence>
<proteinExistence type="predicted"/>
<evidence type="ECO:0000313" key="1">
    <source>
        <dbReference type="EMBL" id="KAH7866749.1"/>
    </source>
</evidence>
<evidence type="ECO:0000313" key="2">
    <source>
        <dbReference type="Proteomes" id="UP000828048"/>
    </source>
</evidence>
<organism evidence="1 2">
    <name type="scientific">Vaccinium darrowii</name>
    <dbReference type="NCBI Taxonomy" id="229202"/>
    <lineage>
        <taxon>Eukaryota</taxon>
        <taxon>Viridiplantae</taxon>
        <taxon>Streptophyta</taxon>
        <taxon>Embryophyta</taxon>
        <taxon>Tracheophyta</taxon>
        <taxon>Spermatophyta</taxon>
        <taxon>Magnoliopsida</taxon>
        <taxon>eudicotyledons</taxon>
        <taxon>Gunneridae</taxon>
        <taxon>Pentapetalae</taxon>
        <taxon>asterids</taxon>
        <taxon>Ericales</taxon>
        <taxon>Ericaceae</taxon>
        <taxon>Vaccinioideae</taxon>
        <taxon>Vaccinieae</taxon>
        <taxon>Vaccinium</taxon>
    </lineage>
</organism>
<dbReference type="Proteomes" id="UP000828048">
    <property type="component" value="Chromosome 9"/>
</dbReference>
<comment type="caution">
    <text evidence="1">The sequence shown here is derived from an EMBL/GenBank/DDBJ whole genome shotgun (WGS) entry which is preliminary data.</text>
</comment>
<accession>A0ACB7ZMA6</accession>
<reference evidence="1 2" key="1">
    <citation type="journal article" date="2021" name="Hortic Res">
        <title>High-quality reference genome and annotation aids understanding of berry development for evergreen blueberry (Vaccinium darrowii).</title>
        <authorList>
            <person name="Yu J."/>
            <person name="Hulse-Kemp A.M."/>
            <person name="Babiker E."/>
            <person name="Staton M."/>
        </authorList>
    </citation>
    <scope>NUCLEOTIDE SEQUENCE [LARGE SCALE GENOMIC DNA]</scope>
    <source>
        <strain evidence="2">cv. NJ 8807/NJ 8810</strain>
        <tissue evidence="1">Young leaf</tissue>
    </source>
</reference>
<dbReference type="EMBL" id="CM037159">
    <property type="protein sequence ID" value="KAH7866749.1"/>
    <property type="molecule type" value="Genomic_DNA"/>
</dbReference>